<evidence type="ECO:0000313" key="2">
    <source>
        <dbReference type="Proteomes" id="UP000193355"/>
    </source>
</evidence>
<evidence type="ECO:0000313" key="1">
    <source>
        <dbReference type="EMBL" id="SMG50333.1"/>
    </source>
</evidence>
<protein>
    <submittedName>
        <fullName evidence="1">tRNA_anti-like</fullName>
    </submittedName>
</protein>
<accession>A0A1X7LAB2</accession>
<gene>
    <name evidence="1" type="ORF">SAMN06275492_15211</name>
</gene>
<keyword evidence="2" id="KW-1185">Reference proteome</keyword>
<sequence length="112" mass="12540">MDASFLISEIGKNKLRFEKKYKDKFIDVVGHVGSIEEEGKGSDKSIVIDLVGSKGRDNPFSYISCHFSIDQLDALLELNKRDRIIVKGVYRGSQIFEVGALSLFDCNLILTP</sequence>
<dbReference type="Proteomes" id="UP000193355">
    <property type="component" value="Unassembled WGS sequence"/>
</dbReference>
<dbReference type="EMBL" id="FXBB01000052">
    <property type="protein sequence ID" value="SMG50333.1"/>
    <property type="molecule type" value="Genomic_DNA"/>
</dbReference>
<dbReference type="STRING" id="561720.SAMN06275492_15211"/>
<name>A0A1X7LAB2_9BACT</name>
<proteinExistence type="predicted"/>
<organism evidence="1 2">
    <name type="scientific">Dethiosulfovibrio salsuginis</name>
    <dbReference type="NCBI Taxonomy" id="561720"/>
    <lineage>
        <taxon>Bacteria</taxon>
        <taxon>Thermotogati</taxon>
        <taxon>Synergistota</taxon>
        <taxon>Synergistia</taxon>
        <taxon>Synergistales</taxon>
        <taxon>Dethiosulfovibrionaceae</taxon>
        <taxon>Dethiosulfovibrio</taxon>
    </lineage>
</organism>
<dbReference type="InterPro" id="IPR024422">
    <property type="entry name" value="Protein_unknown_function_OB"/>
</dbReference>
<dbReference type="AlphaFoldDB" id="A0A1X7LAB2"/>
<dbReference type="Pfam" id="PF12869">
    <property type="entry name" value="tRNA_anti-like"/>
    <property type="match status" value="1"/>
</dbReference>
<reference evidence="2" key="1">
    <citation type="submission" date="2017-04" db="EMBL/GenBank/DDBJ databases">
        <authorList>
            <person name="Varghese N."/>
            <person name="Submissions S."/>
        </authorList>
    </citation>
    <scope>NUCLEOTIDE SEQUENCE [LARGE SCALE GENOMIC DNA]</scope>
    <source>
        <strain evidence="2">USBA 82</strain>
    </source>
</reference>